<sequence>MGKSNCMMLILLLISLMLFKGVISVTGKKINYTRITLGQNQRGPETIAFDCKGEGPYVGISDGRILKWQGQQTGWTEYAVTTANRSSTCDGVYDNPREKECGRPQGLKFDPRTCELYIADSSIGLLIVGPNGGIATPLATSYNGIPFTFLNSLDVDFDSKLIYFTQSSANYHRWQSGEAIEKGDQSGRLMKYDTNPKNVTVLLKHLSLANGVALSKNKDFLLVTETTTSEALKFWLNGPKKGISKVFLELHGKPDNVHSDSNGDFWIALIEADSIKVNELGEVLDTLEGDEIVNPSDVQEFHNTTWIGFVDQPFIYYAS</sequence>
<evidence type="ECO:0000256" key="3">
    <source>
        <dbReference type="ARBA" id="ARBA00022554"/>
    </source>
</evidence>
<dbReference type="AlphaFoldDB" id="A0AAW1HYB9"/>
<dbReference type="Pfam" id="PF03088">
    <property type="entry name" value="Str_synth"/>
    <property type="match status" value="1"/>
</dbReference>
<name>A0AAW1HYB9_SAPOF</name>
<keyword evidence="8" id="KW-1185">Reference proteome</keyword>
<dbReference type="GO" id="GO:0012505">
    <property type="term" value="C:endomembrane system"/>
    <property type="evidence" value="ECO:0007669"/>
    <property type="project" value="TreeGrafter"/>
</dbReference>
<protein>
    <recommendedName>
        <fullName evidence="6">Strictosidine synthase conserved region domain-containing protein</fullName>
    </recommendedName>
</protein>
<comment type="similarity">
    <text evidence="2">Belongs to the strictosidine synthase family.</text>
</comment>
<dbReference type="PANTHER" id="PTHR10426">
    <property type="entry name" value="STRICTOSIDINE SYNTHASE-RELATED"/>
    <property type="match status" value="1"/>
</dbReference>
<evidence type="ECO:0000256" key="1">
    <source>
        <dbReference type="ARBA" id="ARBA00004116"/>
    </source>
</evidence>
<feature type="domain" description="Strictosidine synthase conserved region" evidence="6">
    <location>
        <begin position="151"/>
        <end position="239"/>
    </location>
</feature>
<evidence type="ECO:0000313" key="8">
    <source>
        <dbReference type="Proteomes" id="UP001443914"/>
    </source>
</evidence>
<evidence type="ECO:0000256" key="2">
    <source>
        <dbReference type="ARBA" id="ARBA00009191"/>
    </source>
</evidence>
<reference evidence="7" key="1">
    <citation type="submission" date="2024-03" db="EMBL/GenBank/DDBJ databases">
        <title>WGS assembly of Saponaria officinalis var. Norfolk2.</title>
        <authorList>
            <person name="Jenkins J."/>
            <person name="Shu S."/>
            <person name="Grimwood J."/>
            <person name="Barry K."/>
            <person name="Goodstein D."/>
            <person name="Schmutz J."/>
            <person name="Leebens-Mack J."/>
            <person name="Osbourn A."/>
        </authorList>
    </citation>
    <scope>NUCLEOTIDE SEQUENCE [LARGE SCALE GENOMIC DNA]</scope>
    <source>
        <strain evidence="7">JIC</strain>
    </source>
</reference>
<keyword evidence="4" id="KW-0325">Glycoprotein</keyword>
<dbReference type="Pfam" id="PF20067">
    <property type="entry name" value="SSL_N"/>
    <property type="match status" value="1"/>
</dbReference>
<dbReference type="GO" id="GO:0005773">
    <property type="term" value="C:vacuole"/>
    <property type="evidence" value="ECO:0007669"/>
    <property type="project" value="UniProtKB-SubCell"/>
</dbReference>
<dbReference type="Proteomes" id="UP001443914">
    <property type="component" value="Unassembled WGS sequence"/>
</dbReference>
<evidence type="ECO:0000259" key="6">
    <source>
        <dbReference type="Pfam" id="PF03088"/>
    </source>
</evidence>
<evidence type="ECO:0000256" key="4">
    <source>
        <dbReference type="ARBA" id="ARBA00023180"/>
    </source>
</evidence>
<dbReference type="GO" id="GO:0016787">
    <property type="term" value="F:hydrolase activity"/>
    <property type="evidence" value="ECO:0007669"/>
    <property type="project" value="TreeGrafter"/>
</dbReference>
<comment type="subcellular location">
    <subcellularLocation>
        <location evidence="1">Vacuole</location>
    </subcellularLocation>
</comment>
<organism evidence="7 8">
    <name type="scientific">Saponaria officinalis</name>
    <name type="common">Common soapwort</name>
    <name type="synonym">Lychnis saponaria</name>
    <dbReference type="NCBI Taxonomy" id="3572"/>
    <lineage>
        <taxon>Eukaryota</taxon>
        <taxon>Viridiplantae</taxon>
        <taxon>Streptophyta</taxon>
        <taxon>Embryophyta</taxon>
        <taxon>Tracheophyta</taxon>
        <taxon>Spermatophyta</taxon>
        <taxon>Magnoliopsida</taxon>
        <taxon>eudicotyledons</taxon>
        <taxon>Gunneridae</taxon>
        <taxon>Pentapetalae</taxon>
        <taxon>Caryophyllales</taxon>
        <taxon>Caryophyllaceae</taxon>
        <taxon>Caryophylleae</taxon>
        <taxon>Saponaria</taxon>
    </lineage>
</organism>
<feature type="chain" id="PRO_5043564834" description="Strictosidine synthase conserved region domain-containing protein" evidence="5">
    <location>
        <begin position="25"/>
        <end position="319"/>
    </location>
</feature>
<dbReference type="SUPFAM" id="SSF63829">
    <property type="entry name" value="Calcium-dependent phosphotriesterase"/>
    <property type="match status" value="1"/>
</dbReference>
<dbReference type="EMBL" id="JBDFQZ010000010">
    <property type="protein sequence ID" value="KAK9681740.1"/>
    <property type="molecule type" value="Genomic_DNA"/>
</dbReference>
<dbReference type="InterPro" id="IPR011042">
    <property type="entry name" value="6-blade_b-propeller_TolB-like"/>
</dbReference>
<dbReference type="InterPro" id="IPR018119">
    <property type="entry name" value="Strictosidine_synth_cons-reg"/>
</dbReference>
<gene>
    <name evidence="7" type="ORF">RND81_10G024800</name>
</gene>
<dbReference type="Gene3D" id="2.120.10.30">
    <property type="entry name" value="TolB, C-terminal domain"/>
    <property type="match status" value="1"/>
</dbReference>
<keyword evidence="5" id="KW-0732">Signal</keyword>
<proteinExistence type="inferred from homology"/>
<feature type="signal peptide" evidence="5">
    <location>
        <begin position="1"/>
        <end position="24"/>
    </location>
</feature>
<dbReference type="PANTHER" id="PTHR10426:SF86">
    <property type="entry name" value="PROTEIN STRICTOSIDINE SYNTHASE-LIKE 10-LIKE"/>
    <property type="match status" value="1"/>
</dbReference>
<accession>A0AAW1HYB9</accession>
<comment type="caution">
    <text evidence="7">The sequence shown here is derived from an EMBL/GenBank/DDBJ whole genome shotgun (WGS) entry which is preliminary data.</text>
</comment>
<keyword evidence="3" id="KW-0926">Vacuole</keyword>
<evidence type="ECO:0000256" key="5">
    <source>
        <dbReference type="SAM" id="SignalP"/>
    </source>
</evidence>
<evidence type="ECO:0000313" key="7">
    <source>
        <dbReference type="EMBL" id="KAK9681740.1"/>
    </source>
</evidence>